<evidence type="ECO:0000256" key="1">
    <source>
        <dbReference type="PROSITE-ProRule" id="PRU00325"/>
    </source>
</evidence>
<sequence>MTRTDLLALTPDSLAALANRGLVKRAAKDLDAGNMPELGVEGDGSVRGTFPDGVQTVLPGGGGLEGASCTCAAMGVCRHQIGLVLAYQRQPGTEEGPAEDASAQNGAAQDARAEPQAEAAPEEPAAAGSKQQRPPFTDWSPGGYDDEALARVLGERPLTAARRTFRSGYAARVHRPTPADPVASVELPTCTVRFLVPHEFGYVHTDAVATMRGEVIVLAVWAFRAADEQGLTAADVRVDVGGKGRGTGKGTGGADAGTGLESTLDLLDQLLLDGAMHAGPVLGTALNRASRELTAKNLHWPAATLDDIAGQLTAYRDRLAGHDPERLAALLAEFHARHRAVLHEGGSPRSQVLGTNETAETPLRRVRLTALGCRVGGTDEERTADVFLAHTGSGIVLVLKRRWAVTDDQPLTGQELAPRRIAGAALRSLAAANVVSENATRSPSRVVRLGTGRVSKTSVTPVGTAWGDLPGTVLVRDLRALERELEASPPRLVRPRVEAETVRVLEIAEVRDVGYLPGAQRLEAVFRDGTGTTAVVSAAYAPHSPAALDELAAALAGERGAPLYVSGSVRRARGTLVVDPIAVMTTEGVVVPDLAPGDGSGALDAHAGHGDDALTTALAGALDACADAAHRGLRHVPAGTRARIGRSAAELRRTGLTATALLLDGLAAALDGDDPRRTVTAWVDAQIRLVTAMDLR</sequence>
<evidence type="ECO:0000259" key="3">
    <source>
        <dbReference type="PROSITE" id="PS50966"/>
    </source>
</evidence>
<protein>
    <recommendedName>
        <fullName evidence="3">SWIM-type domain-containing protein</fullName>
    </recommendedName>
</protein>
<gene>
    <name evidence="4" type="ORF">ACFPZN_38430</name>
</gene>
<proteinExistence type="predicted"/>
<feature type="compositionally biased region" description="Low complexity" evidence="2">
    <location>
        <begin position="107"/>
        <end position="127"/>
    </location>
</feature>
<accession>A0ABW1ACW7</accession>
<organism evidence="4 5">
    <name type="scientific">Actinomadura rugatobispora</name>
    <dbReference type="NCBI Taxonomy" id="1994"/>
    <lineage>
        <taxon>Bacteria</taxon>
        <taxon>Bacillati</taxon>
        <taxon>Actinomycetota</taxon>
        <taxon>Actinomycetes</taxon>
        <taxon>Streptosporangiales</taxon>
        <taxon>Thermomonosporaceae</taxon>
        <taxon>Actinomadura</taxon>
    </lineage>
</organism>
<feature type="domain" description="SWIM-type" evidence="3">
    <location>
        <begin position="54"/>
        <end position="88"/>
    </location>
</feature>
<dbReference type="EMBL" id="JBHSON010000071">
    <property type="protein sequence ID" value="MFC5751530.1"/>
    <property type="molecule type" value="Genomic_DNA"/>
</dbReference>
<dbReference type="InterPro" id="IPR007527">
    <property type="entry name" value="Znf_SWIM"/>
</dbReference>
<reference evidence="5" key="1">
    <citation type="journal article" date="2019" name="Int. J. Syst. Evol. Microbiol.">
        <title>The Global Catalogue of Microorganisms (GCM) 10K type strain sequencing project: providing services to taxonomists for standard genome sequencing and annotation.</title>
        <authorList>
            <consortium name="The Broad Institute Genomics Platform"/>
            <consortium name="The Broad Institute Genome Sequencing Center for Infectious Disease"/>
            <person name="Wu L."/>
            <person name="Ma J."/>
        </authorList>
    </citation>
    <scope>NUCLEOTIDE SEQUENCE [LARGE SCALE GENOMIC DNA]</scope>
    <source>
        <strain evidence="5">KCTC 42087</strain>
    </source>
</reference>
<keyword evidence="1" id="KW-0862">Zinc</keyword>
<evidence type="ECO:0000256" key="2">
    <source>
        <dbReference type="SAM" id="MobiDB-lite"/>
    </source>
</evidence>
<dbReference type="Proteomes" id="UP001596074">
    <property type="component" value="Unassembled WGS sequence"/>
</dbReference>
<dbReference type="PROSITE" id="PS50966">
    <property type="entry name" value="ZF_SWIM"/>
    <property type="match status" value="1"/>
</dbReference>
<evidence type="ECO:0000313" key="4">
    <source>
        <dbReference type="EMBL" id="MFC5751530.1"/>
    </source>
</evidence>
<keyword evidence="1" id="KW-0863">Zinc-finger</keyword>
<comment type="caution">
    <text evidence="4">The sequence shown here is derived from an EMBL/GenBank/DDBJ whole genome shotgun (WGS) entry which is preliminary data.</text>
</comment>
<keyword evidence="1" id="KW-0479">Metal-binding</keyword>
<dbReference type="RefSeq" id="WP_378287457.1">
    <property type="nucleotide sequence ID" value="NZ_JBHSON010000071.1"/>
</dbReference>
<keyword evidence="5" id="KW-1185">Reference proteome</keyword>
<feature type="region of interest" description="Disordered" evidence="2">
    <location>
        <begin position="91"/>
        <end position="144"/>
    </location>
</feature>
<evidence type="ECO:0000313" key="5">
    <source>
        <dbReference type="Proteomes" id="UP001596074"/>
    </source>
</evidence>
<name>A0ABW1ACW7_9ACTN</name>